<comment type="caution">
    <text evidence="2">The sequence shown here is derived from an EMBL/GenBank/DDBJ whole genome shotgun (WGS) entry which is preliminary data.</text>
</comment>
<evidence type="ECO:0000256" key="1">
    <source>
        <dbReference type="SAM" id="MobiDB-lite"/>
    </source>
</evidence>
<accession>A0A8B2P1E3</accession>
<protein>
    <submittedName>
        <fullName evidence="2">Uncharacterized protein</fullName>
    </submittedName>
</protein>
<feature type="region of interest" description="Disordered" evidence="1">
    <location>
        <begin position="70"/>
        <end position="91"/>
    </location>
</feature>
<keyword evidence="3" id="KW-1185">Reference proteome</keyword>
<organism evidence="2 3">
    <name type="scientific">Acuticoccus sediminis</name>
    <dbReference type="NCBI Taxonomy" id="2184697"/>
    <lineage>
        <taxon>Bacteria</taxon>
        <taxon>Pseudomonadati</taxon>
        <taxon>Pseudomonadota</taxon>
        <taxon>Alphaproteobacteria</taxon>
        <taxon>Hyphomicrobiales</taxon>
        <taxon>Amorphaceae</taxon>
        <taxon>Acuticoccus</taxon>
    </lineage>
</organism>
<sequence length="91" mass="10018">MKRFPQDAGLIGRLLLSHPEFRSICEDYAAAQTALALFKARSDAAERPEVAEYEDIIRELEAELADMLKTIRGAAGPDPDGHPQPTGEPDR</sequence>
<reference evidence="2 3" key="1">
    <citation type="submission" date="2018-05" db="EMBL/GenBank/DDBJ databases">
        <title>Acuticoccus sediminis sp. nov., isolated from deep-sea sediment of Indian Ocean.</title>
        <authorList>
            <person name="Liu X."/>
            <person name="Lai Q."/>
            <person name="Du Y."/>
            <person name="Sun F."/>
            <person name="Zhang X."/>
            <person name="Wang S."/>
            <person name="Shao Z."/>
        </authorList>
    </citation>
    <scope>NUCLEOTIDE SEQUENCE [LARGE SCALE GENOMIC DNA]</scope>
    <source>
        <strain evidence="2 3">PTG4-2</strain>
    </source>
</reference>
<evidence type="ECO:0000313" key="2">
    <source>
        <dbReference type="EMBL" id="RAI03784.1"/>
    </source>
</evidence>
<dbReference type="RefSeq" id="WP_111342771.1">
    <property type="nucleotide sequence ID" value="NZ_JAIWKD010000001.1"/>
</dbReference>
<gene>
    <name evidence="2" type="ORF">DLJ53_04730</name>
</gene>
<dbReference type="AlphaFoldDB" id="A0A8B2P1E3"/>
<dbReference type="Proteomes" id="UP000249590">
    <property type="component" value="Unassembled WGS sequence"/>
</dbReference>
<name>A0A8B2P1E3_9HYPH</name>
<proteinExistence type="predicted"/>
<evidence type="ECO:0000313" key="3">
    <source>
        <dbReference type="Proteomes" id="UP000249590"/>
    </source>
</evidence>
<dbReference type="EMBL" id="QHHQ01000001">
    <property type="protein sequence ID" value="RAI03784.1"/>
    <property type="molecule type" value="Genomic_DNA"/>
</dbReference>